<dbReference type="Pfam" id="PF00563">
    <property type="entry name" value="EAL"/>
    <property type="match status" value="1"/>
</dbReference>
<feature type="domain" description="PAC" evidence="9">
    <location>
        <begin position="512"/>
        <end position="565"/>
    </location>
</feature>
<dbReference type="EMBL" id="JAKIKP010000005">
    <property type="protein sequence ID" value="MCL1142840.1"/>
    <property type="molecule type" value="Genomic_DNA"/>
</dbReference>
<dbReference type="Proteomes" id="UP001139333">
    <property type="component" value="Unassembled WGS sequence"/>
</dbReference>
<dbReference type="InterPro" id="IPR043128">
    <property type="entry name" value="Rev_trsase/Diguanyl_cyclase"/>
</dbReference>
<evidence type="ECO:0000256" key="6">
    <source>
        <dbReference type="ARBA" id="ARBA00023004"/>
    </source>
</evidence>
<evidence type="ECO:0000259" key="10">
    <source>
        <dbReference type="PROSITE" id="PS50883"/>
    </source>
</evidence>
<dbReference type="CDD" id="cd00130">
    <property type="entry name" value="PAS"/>
    <property type="match status" value="2"/>
</dbReference>
<dbReference type="PROSITE" id="PS50112">
    <property type="entry name" value="PAS"/>
    <property type="match status" value="3"/>
</dbReference>
<evidence type="ECO:0000256" key="3">
    <source>
        <dbReference type="ARBA" id="ARBA00012282"/>
    </source>
</evidence>
<dbReference type="EC" id="3.1.4.52" evidence="3"/>
<evidence type="ECO:0000313" key="12">
    <source>
        <dbReference type="EMBL" id="MCL1142840.1"/>
    </source>
</evidence>
<keyword evidence="13" id="KW-1185">Reference proteome</keyword>
<evidence type="ECO:0000256" key="2">
    <source>
        <dbReference type="ARBA" id="ARBA00010587"/>
    </source>
</evidence>
<dbReference type="GO" id="GO:0046872">
    <property type="term" value="F:metal ion binding"/>
    <property type="evidence" value="ECO:0007669"/>
    <property type="project" value="UniProtKB-KW"/>
</dbReference>
<dbReference type="InterPro" id="IPR013656">
    <property type="entry name" value="PAS_4"/>
</dbReference>
<evidence type="ECO:0000256" key="1">
    <source>
        <dbReference type="ARBA" id="ARBA00001946"/>
    </source>
</evidence>
<dbReference type="SMART" id="SM00091">
    <property type="entry name" value="PAS"/>
    <property type="match status" value="3"/>
</dbReference>
<dbReference type="CDD" id="cd01948">
    <property type="entry name" value="EAL"/>
    <property type="match status" value="1"/>
</dbReference>
<feature type="domain" description="PAC" evidence="9">
    <location>
        <begin position="272"/>
        <end position="325"/>
    </location>
</feature>
<dbReference type="Pfam" id="PF13426">
    <property type="entry name" value="PAS_9"/>
    <property type="match status" value="1"/>
</dbReference>
<dbReference type="CDD" id="cd12107">
    <property type="entry name" value="Hemerythrin"/>
    <property type="match status" value="1"/>
</dbReference>
<dbReference type="PROSITE" id="PS50883">
    <property type="entry name" value="EAL"/>
    <property type="match status" value="1"/>
</dbReference>
<dbReference type="InterPro" id="IPR000014">
    <property type="entry name" value="PAS"/>
</dbReference>
<dbReference type="FunFam" id="3.30.70.270:FF:000001">
    <property type="entry name" value="Diguanylate cyclase domain protein"/>
    <property type="match status" value="1"/>
</dbReference>
<dbReference type="GO" id="GO:0071732">
    <property type="term" value="P:cellular response to nitric oxide"/>
    <property type="evidence" value="ECO:0007669"/>
    <property type="project" value="UniProtKB-ARBA"/>
</dbReference>
<dbReference type="PANTHER" id="PTHR44757:SF2">
    <property type="entry name" value="BIOFILM ARCHITECTURE MAINTENANCE PROTEIN MBAA"/>
    <property type="match status" value="1"/>
</dbReference>
<dbReference type="SUPFAM" id="SSF47188">
    <property type="entry name" value="Hemerythrin-like"/>
    <property type="match status" value="1"/>
</dbReference>
<comment type="catalytic activity">
    <reaction evidence="7">
        <text>3',3'-c-di-GMP + H2O = 5'-phosphoguanylyl(3'-&gt;5')guanosine + H(+)</text>
        <dbReference type="Rhea" id="RHEA:24902"/>
        <dbReference type="ChEBI" id="CHEBI:15377"/>
        <dbReference type="ChEBI" id="CHEBI:15378"/>
        <dbReference type="ChEBI" id="CHEBI:58754"/>
        <dbReference type="ChEBI" id="CHEBI:58805"/>
        <dbReference type="EC" id="3.1.4.52"/>
    </reaction>
    <physiologicalReaction direction="left-to-right" evidence="7">
        <dbReference type="Rhea" id="RHEA:24903"/>
    </physiologicalReaction>
</comment>
<comment type="cofactor">
    <cofactor evidence="1">
        <name>Mg(2+)</name>
        <dbReference type="ChEBI" id="CHEBI:18420"/>
    </cofactor>
</comment>
<dbReference type="AlphaFoldDB" id="A0A9X1ZNR6"/>
<dbReference type="Gene3D" id="1.20.120.50">
    <property type="entry name" value="Hemerythrin-like"/>
    <property type="match status" value="1"/>
</dbReference>
<dbReference type="SMART" id="SM00267">
    <property type="entry name" value="GGDEF"/>
    <property type="match status" value="1"/>
</dbReference>
<evidence type="ECO:0000256" key="7">
    <source>
        <dbReference type="ARBA" id="ARBA00051114"/>
    </source>
</evidence>
<dbReference type="SMART" id="SM00086">
    <property type="entry name" value="PAC"/>
    <property type="match status" value="2"/>
</dbReference>
<dbReference type="NCBIfam" id="TIGR02481">
    <property type="entry name" value="hemeryth_dom"/>
    <property type="match status" value="1"/>
</dbReference>
<reference evidence="12" key="1">
    <citation type="submission" date="2022-01" db="EMBL/GenBank/DDBJ databases">
        <title>Whole genome-based taxonomy of the Shewanellaceae.</title>
        <authorList>
            <person name="Martin-Rodriguez A.J."/>
        </authorList>
    </citation>
    <scope>NUCLEOTIDE SEQUENCE</scope>
    <source>
        <strain evidence="12">DSM 16422</strain>
    </source>
</reference>
<feature type="domain" description="PAS" evidence="8">
    <location>
        <begin position="326"/>
        <end position="396"/>
    </location>
</feature>
<dbReference type="InterPro" id="IPR035919">
    <property type="entry name" value="EAL_sf"/>
</dbReference>
<dbReference type="Pfam" id="PF01814">
    <property type="entry name" value="Hemerythrin"/>
    <property type="match status" value="1"/>
</dbReference>
<name>A0A9X1ZNR6_9GAMM</name>
<keyword evidence="6" id="KW-0408">Iron</keyword>
<dbReference type="CDD" id="cd01949">
    <property type="entry name" value="GGDEF"/>
    <property type="match status" value="1"/>
</dbReference>
<dbReference type="SUPFAM" id="SSF55073">
    <property type="entry name" value="Nucleotide cyclase"/>
    <property type="match status" value="1"/>
</dbReference>
<comment type="caution">
    <text evidence="12">The sequence shown here is derived from an EMBL/GenBank/DDBJ whole genome shotgun (WGS) entry which is preliminary data.</text>
</comment>
<evidence type="ECO:0000256" key="5">
    <source>
        <dbReference type="ARBA" id="ARBA00022723"/>
    </source>
</evidence>
<dbReference type="SUPFAM" id="SSF55785">
    <property type="entry name" value="PYP-like sensor domain (PAS domain)"/>
    <property type="match status" value="3"/>
</dbReference>
<dbReference type="InterPro" id="IPR000700">
    <property type="entry name" value="PAS-assoc_C"/>
</dbReference>
<dbReference type="Pfam" id="PF00990">
    <property type="entry name" value="GGDEF"/>
    <property type="match status" value="1"/>
</dbReference>
<organism evidence="12 13">
    <name type="scientific">Shewanella gaetbuli</name>
    <dbReference type="NCBI Taxonomy" id="220752"/>
    <lineage>
        <taxon>Bacteria</taxon>
        <taxon>Pseudomonadati</taxon>
        <taxon>Pseudomonadota</taxon>
        <taxon>Gammaproteobacteria</taxon>
        <taxon>Alteromonadales</taxon>
        <taxon>Shewanellaceae</taxon>
        <taxon>Shewanella</taxon>
    </lineage>
</organism>
<dbReference type="InterPro" id="IPR013655">
    <property type="entry name" value="PAS_fold_3"/>
</dbReference>
<dbReference type="SUPFAM" id="SSF141868">
    <property type="entry name" value="EAL domain-like"/>
    <property type="match status" value="1"/>
</dbReference>
<feature type="domain" description="PAS" evidence="8">
    <location>
        <begin position="198"/>
        <end position="269"/>
    </location>
</feature>
<feature type="domain" description="GGDEF" evidence="11">
    <location>
        <begin position="597"/>
        <end position="735"/>
    </location>
</feature>
<dbReference type="InterPro" id="IPR012827">
    <property type="entry name" value="Hemerythrin_metal-bd"/>
</dbReference>
<dbReference type="GO" id="GO:0071111">
    <property type="term" value="F:cyclic-guanylate-specific phosphodiesterase activity"/>
    <property type="evidence" value="ECO:0007669"/>
    <property type="project" value="UniProtKB-EC"/>
</dbReference>
<dbReference type="InterPro" id="IPR000160">
    <property type="entry name" value="GGDEF_dom"/>
</dbReference>
<dbReference type="Gene3D" id="3.20.20.450">
    <property type="entry name" value="EAL domain"/>
    <property type="match status" value="1"/>
</dbReference>
<evidence type="ECO:0000313" key="13">
    <source>
        <dbReference type="Proteomes" id="UP001139333"/>
    </source>
</evidence>
<dbReference type="PROSITE" id="PS50113">
    <property type="entry name" value="PAC"/>
    <property type="match status" value="3"/>
</dbReference>
<evidence type="ECO:0000259" key="8">
    <source>
        <dbReference type="PROSITE" id="PS50112"/>
    </source>
</evidence>
<gene>
    <name evidence="12" type="ORF">L2672_09065</name>
</gene>
<feature type="domain" description="PAC" evidence="9">
    <location>
        <begin position="383"/>
        <end position="445"/>
    </location>
</feature>
<dbReference type="SMART" id="SM00052">
    <property type="entry name" value="EAL"/>
    <property type="match status" value="1"/>
</dbReference>
<dbReference type="InterPro" id="IPR052155">
    <property type="entry name" value="Biofilm_reg_signaling"/>
</dbReference>
<feature type="domain" description="PAS" evidence="8">
    <location>
        <begin position="439"/>
        <end position="498"/>
    </location>
</feature>
<evidence type="ECO:0000256" key="4">
    <source>
        <dbReference type="ARBA" id="ARBA00022636"/>
    </source>
</evidence>
<dbReference type="PANTHER" id="PTHR44757">
    <property type="entry name" value="DIGUANYLATE CYCLASE DGCP"/>
    <property type="match status" value="1"/>
</dbReference>
<comment type="similarity">
    <text evidence="2">Belongs to the hemerythrin family.</text>
</comment>
<dbReference type="Pfam" id="PF08447">
    <property type="entry name" value="PAS_3"/>
    <property type="match status" value="1"/>
</dbReference>
<feature type="domain" description="EAL" evidence="10">
    <location>
        <begin position="744"/>
        <end position="998"/>
    </location>
</feature>
<dbReference type="RefSeq" id="WP_248995521.1">
    <property type="nucleotide sequence ID" value="NZ_JAKIKP010000005.1"/>
</dbReference>
<keyword evidence="5" id="KW-0479">Metal-binding</keyword>
<evidence type="ECO:0000259" key="11">
    <source>
        <dbReference type="PROSITE" id="PS50887"/>
    </source>
</evidence>
<dbReference type="InterPro" id="IPR029787">
    <property type="entry name" value="Nucleotide_cyclase"/>
</dbReference>
<dbReference type="InterPro" id="IPR035938">
    <property type="entry name" value="Hemerythrin-like_sf"/>
</dbReference>
<dbReference type="NCBIfam" id="NF033749">
    <property type="entry name" value="bact_hemeryth"/>
    <property type="match status" value="1"/>
</dbReference>
<dbReference type="NCBIfam" id="TIGR00254">
    <property type="entry name" value="GGDEF"/>
    <property type="match status" value="1"/>
</dbReference>
<dbReference type="Pfam" id="PF08448">
    <property type="entry name" value="PAS_4"/>
    <property type="match status" value="1"/>
</dbReference>
<accession>A0A9X1ZNR6</accession>
<protein>
    <recommendedName>
        <fullName evidence="3">cyclic-guanylate-specific phosphodiesterase</fullName>
        <ecNumber evidence="3">3.1.4.52</ecNumber>
    </recommendedName>
</protein>
<dbReference type="PROSITE" id="PS50887">
    <property type="entry name" value="GGDEF"/>
    <property type="match status" value="1"/>
</dbReference>
<dbReference type="FunFam" id="3.20.20.450:FF:000001">
    <property type="entry name" value="Cyclic di-GMP phosphodiesterase yahA"/>
    <property type="match status" value="1"/>
</dbReference>
<dbReference type="Gene3D" id="2.10.70.100">
    <property type="match status" value="1"/>
</dbReference>
<dbReference type="Gene3D" id="3.30.450.20">
    <property type="entry name" value="PAS domain"/>
    <property type="match status" value="3"/>
</dbReference>
<dbReference type="Gene3D" id="3.30.70.270">
    <property type="match status" value="1"/>
</dbReference>
<dbReference type="InterPro" id="IPR012312">
    <property type="entry name" value="Hemerythrin-like"/>
</dbReference>
<sequence>MSEQINIFPWNTNFCCGIDDIDFQHQNLVIILNKLTNQAILNCDKNELITVINELIAYTKYHFETEEKLWQAFLPNHTNADSHQKEHQRFTSKLAQLKAEFETTPTDELLKSLITFLTNWLAAHILENDFDLAIQVQALQKGATLEQAKAQAKQHFQGASRQLINVTLSLYAAFAENTLYLIEQSRKNNAITRALEKSEHRLEEALTFSEVGYWDLDIETGEAICDPQMYQLYGLNQHDETNLSTLLSLMHLQFHEAFHQSLQNCIKTGKEHRVQYTITRPSDGQVRWIHCRGKRIINPLDNSISLSGFSQDITLYKQTELKLIEQQQQLQFITDNSPFYIASCDKNGRYIYASQPYAKLFDLTPEAIIGRKVQEIVGKAVYRELKPHIIKVLSGETVSYDINLFGQSLLVQYVPSFDERKNVTGYITGITNITERKQVEQKLLLAAKVFDSQEGILITDAKENILQVNTSFTDITGYDAEELIGKHPSILCPENYDEQFYREVWPNIADQDAWEGEVWQKHKDGHCFPAYLYLDAVKNEHQITNYIITINDITLRKKSEQKIQQLAFYDQLTNLPNRRLLLDRLRRVIALSNHQYLNNALLFLDIDHFKMLNDTHGHDMGDLLLTSMAERLESCVRKEDTLARIGGDEFVIILEGLSADKQAATDEVNRICGQILLKLQTPFHLNAIEFKCTTSIGVTLFGEQTVTTSELMKRADIAMYQAKQAGRNTVRFFNPQMQAEISQRMKLESELHQAVKEQQFELFYQVQINHQMQPTGAEALLRWRHPTKGIITPIEFIPQMEESGLIVELGYWILNSACEQLDQWQKNSHTKNLTLSINVSSKQFKQAQFVEQCREIIHRYHIAPQKLKMELTESLLLDDINGTIKQMHSLNALGILFSLDDFGTGYSSLQYLKKLPLYQLKIDRSFVDELTTNNSDQSIVKMIIAMANSLGVNVIAEGVETLEQQHALIQMGCEHYQGYRYSKPLPIDIFEQYIQQASINAYSA</sequence>
<dbReference type="InterPro" id="IPR001610">
    <property type="entry name" value="PAC"/>
</dbReference>
<dbReference type="NCBIfam" id="TIGR00229">
    <property type="entry name" value="sensory_box"/>
    <property type="match status" value="3"/>
</dbReference>
<dbReference type="InterPro" id="IPR035965">
    <property type="entry name" value="PAS-like_dom_sf"/>
</dbReference>
<proteinExistence type="inferred from homology"/>
<keyword evidence="4" id="KW-0973">c-di-GMP</keyword>
<evidence type="ECO:0000259" key="9">
    <source>
        <dbReference type="PROSITE" id="PS50113"/>
    </source>
</evidence>
<dbReference type="InterPro" id="IPR001633">
    <property type="entry name" value="EAL_dom"/>
</dbReference>